<sequence length="98" mass="10781">MFEAVRLVVLSGTSIKEHKFDGPIMLQCLEGRVLLGLSECTRELSDGHWLYLDGGTPHSIRGIQDATLLLTILFSHQDRTIAGQITCSQDRNPTVTAS</sequence>
<evidence type="ECO:0008006" key="3">
    <source>
        <dbReference type="Google" id="ProtNLM"/>
    </source>
</evidence>
<dbReference type="SUPFAM" id="SSF51182">
    <property type="entry name" value="RmlC-like cupins"/>
    <property type="match status" value="1"/>
</dbReference>
<comment type="caution">
    <text evidence="1">The sequence shown here is derived from an EMBL/GenBank/DDBJ whole genome shotgun (WGS) entry which is preliminary data.</text>
</comment>
<dbReference type="EMBL" id="BJZP01000020">
    <property type="protein sequence ID" value="GEO86500.1"/>
    <property type="molecule type" value="Genomic_DNA"/>
</dbReference>
<accession>A0A512HM81</accession>
<dbReference type="Gene3D" id="2.60.120.10">
    <property type="entry name" value="Jelly Rolls"/>
    <property type="match status" value="1"/>
</dbReference>
<dbReference type="Proteomes" id="UP000321717">
    <property type="component" value="Unassembled WGS sequence"/>
</dbReference>
<dbReference type="InterPro" id="IPR011051">
    <property type="entry name" value="RmlC_Cupin_sf"/>
</dbReference>
<dbReference type="AlphaFoldDB" id="A0A512HM81"/>
<evidence type="ECO:0000313" key="2">
    <source>
        <dbReference type="Proteomes" id="UP000321717"/>
    </source>
</evidence>
<organism evidence="1 2">
    <name type="scientific">Ciceribacter naphthalenivorans</name>
    <dbReference type="NCBI Taxonomy" id="1118451"/>
    <lineage>
        <taxon>Bacteria</taxon>
        <taxon>Pseudomonadati</taxon>
        <taxon>Pseudomonadota</taxon>
        <taxon>Alphaproteobacteria</taxon>
        <taxon>Hyphomicrobiales</taxon>
        <taxon>Rhizobiaceae</taxon>
        <taxon>Ciceribacter</taxon>
    </lineage>
</organism>
<gene>
    <name evidence="1" type="ORF">RNA01_34320</name>
</gene>
<name>A0A512HM81_9HYPH</name>
<reference evidence="1 2" key="1">
    <citation type="submission" date="2019-07" db="EMBL/GenBank/DDBJ databases">
        <title>Whole genome shotgun sequence of Rhizobium naphthalenivorans NBRC 107585.</title>
        <authorList>
            <person name="Hosoyama A."/>
            <person name="Uohara A."/>
            <person name="Ohji S."/>
            <person name="Ichikawa N."/>
        </authorList>
    </citation>
    <scope>NUCLEOTIDE SEQUENCE [LARGE SCALE GENOMIC DNA]</scope>
    <source>
        <strain evidence="1 2">NBRC 107585</strain>
    </source>
</reference>
<protein>
    <recommendedName>
        <fullName evidence="3">AraC-type arabinose-binding/dimerisation domain-containing protein</fullName>
    </recommendedName>
</protein>
<dbReference type="InterPro" id="IPR014710">
    <property type="entry name" value="RmlC-like_jellyroll"/>
</dbReference>
<keyword evidence="2" id="KW-1185">Reference proteome</keyword>
<evidence type="ECO:0000313" key="1">
    <source>
        <dbReference type="EMBL" id="GEO86500.1"/>
    </source>
</evidence>
<proteinExistence type="predicted"/>